<accession>A0ABW3ICH3</accession>
<keyword evidence="2" id="KW-0436">Ligase</keyword>
<dbReference type="InterPro" id="IPR030662">
    <property type="entry name" value="DPH6/MJ0570"/>
</dbReference>
<keyword evidence="3" id="KW-1185">Reference proteome</keyword>
<reference evidence="3" key="1">
    <citation type="journal article" date="2019" name="Int. J. Syst. Evol. Microbiol.">
        <title>The Global Catalogue of Microorganisms (GCM) 10K type strain sequencing project: providing services to taxonomists for standard genome sequencing and annotation.</title>
        <authorList>
            <consortium name="The Broad Institute Genomics Platform"/>
            <consortium name="The Broad Institute Genome Sequencing Center for Infectious Disease"/>
            <person name="Wu L."/>
            <person name="Ma J."/>
        </authorList>
    </citation>
    <scope>NUCLEOTIDE SEQUENCE [LARGE SCALE GENOMIC DNA]</scope>
    <source>
        <strain evidence="3">CCUG 60898</strain>
    </source>
</reference>
<dbReference type="CDD" id="cd01994">
    <property type="entry name" value="AANH_PF0828-like"/>
    <property type="match status" value="1"/>
</dbReference>
<dbReference type="InterPro" id="IPR002761">
    <property type="entry name" value="Diphthami_syn_dom"/>
</dbReference>
<dbReference type="SUPFAM" id="SSF52402">
    <property type="entry name" value="Adenine nucleotide alpha hydrolases-like"/>
    <property type="match status" value="1"/>
</dbReference>
<evidence type="ECO:0000313" key="2">
    <source>
        <dbReference type="EMBL" id="MFD0975302.1"/>
    </source>
</evidence>
<gene>
    <name evidence="2" type="ORF">ACFQ1G_00725</name>
</gene>
<dbReference type="PIRSF" id="PIRSF039123">
    <property type="entry name" value="Diphthamide_synthase"/>
    <property type="match status" value="1"/>
</dbReference>
<dbReference type="InterPro" id="IPR014729">
    <property type="entry name" value="Rossmann-like_a/b/a_fold"/>
</dbReference>
<protein>
    <submittedName>
        <fullName evidence="2">Diphthine--ammonia ligase</fullName>
        <ecNumber evidence="2">6.3.1.14</ecNumber>
    </submittedName>
</protein>
<evidence type="ECO:0000259" key="1">
    <source>
        <dbReference type="Pfam" id="PF01902"/>
    </source>
</evidence>
<dbReference type="GO" id="GO:0017178">
    <property type="term" value="F:diphthine-ammonia ligase activity"/>
    <property type="evidence" value="ECO:0007669"/>
    <property type="project" value="UniProtKB-EC"/>
</dbReference>
<dbReference type="NCBIfam" id="TIGR00290">
    <property type="entry name" value="MJ0570_dom"/>
    <property type="match status" value="1"/>
</dbReference>
<dbReference type="Pfam" id="PF01902">
    <property type="entry name" value="Diphthami_syn_2"/>
    <property type="match status" value="1"/>
</dbReference>
<dbReference type="Gene3D" id="3.40.50.620">
    <property type="entry name" value="HUPs"/>
    <property type="match status" value="1"/>
</dbReference>
<feature type="domain" description="Diphthamide synthase" evidence="1">
    <location>
        <begin position="3"/>
        <end position="205"/>
    </location>
</feature>
<dbReference type="RefSeq" id="WP_380736311.1">
    <property type="nucleotide sequence ID" value="NZ_JBHTJP010000002.1"/>
</dbReference>
<name>A0ABW3ICH3_9FLAO</name>
<organism evidence="2 3">
    <name type="scientific">Salinimicrobium gaetbulicola</name>
    <dbReference type="NCBI Taxonomy" id="999702"/>
    <lineage>
        <taxon>Bacteria</taxon>
        <taxon>Pseudomonadati</taxon>
        <taxon>Bacteroidota</taxon>
        <taxon>Flavobacteriia</taxon>
        <taxon>Flavobacteriales</taxon>
        <taxon>Flavobacteriaceae</taxon>
        <taxon>Salinimicrobium</taxon>
    </lineage>
</organism>
<evidence type="ECO:0000313" key="3">
    <source>
        <dbReference type="Proteomes" id="UP001597100"/>
    </source>
</evidence>
<dbReference type="EC" id="6.3.1.14" evidence="2"/>
<dbReference type="Gene3D" id="3.90.1490.10">
    <property type="entry name" value="putative n-type atp pyrophosphatase, domain 2"/>
    <property type="match status" value="1"/>
</dbReference>
<dbReference type="EMBL" id="JBHTJP010000002">
    <property type="protein sequence ID" value="MFD0975302.1"/>
    <property type="molecule type" value="Genomic_DNA"/>
</dbReference>
<dbReference type="Proteomes" id="UP001597100">
    <property type="component" value="Unassembled WGS sequence"/>
</dbReference>
<proteinExistence type="predicted"/>
<sequence>MKKAFLNWSSGKDAVYALYLLQEKNEVSVEKLVTSMNSETNRISMHGLRKELLVKQAESLGLPLHIISLPGNVSMSVYNEVMQKETDLLKSEGFTHSVFGDIFLEDLREYREQQLQKAGLQAVFPLWKKDTSEYMQEFLKAGFKAITVSVNAKMLDASFCGRIIDEAFLCDLPENVDPAGENGEFHTFVFDGPNFSFPIGFRRGEIVEKVYESIGNKKEDCFTDDQKSWDTRFCYCDLLPTGAPS</sequence>
<comment type="caution">
    <text evidence="2">The sequence shown here is derived from an EMBL/GenBank/DDBJ whole genome shotgun (WGS) entry which is preliminary data.</text>
</comment>